<dbReference type="EMBL" id="MK072384">
    <property type="protein sequence ID" value="AYV82822.1"/>
    <property type="molecule type" value="Genomic_DNA"/>
</dbReference>
<protein>
    <submittedName>
        <fullName evidence="1">Uncharacterized protein</fullName>
    </submittedName>
</protein>
<organism evidence="1">
    <name type="scientific">Hyperionvirus sp</name>
    <dbReference type="NCBI Taxonomy" id="2487770"/>
    <lineage>
        <taxon>Viruses</taxon>
        <taxon>Varidnaviria</taxon>
        <taxon>Bamfordvirae</taxon>
        <taxon>Nucleocytoviricota</taxon>
        <taxon>Megaviricetes</taxon>
        <taxon>Imitervirales</taxon>
        <taxon>Mimiviridae</taxon>
        <taxon>Klosneuvirinae</taxon>
    </lineage>
</organism>
<gene>
    <name evidence="1" type="ORF">Hyperionvirus2_190</name>
</gene>
<reference evidence="1" key="1">
    <citation type="submission" date="2018-10" db="EMBL/GenBank/DDBJ databases">
        <title>Hidden diversity of soil giant viruses.</title>
        <authorList>
            <person name="Schulz F."/>
            <person name="Alteio L."/>
            <person name="Goudeau D."/>
            <person name="Ryan E.M."/>
            <person name="Malmstrom R.R."/>
            <person name="Blanchard J."/>
            <person name="Woyke T."/>
        </authorList>
    </citation>
    <scope>NUCLEOTIDE SEQUENCE</scope>
    <source>
        <strain evidence="1">HYV1</strain>
    </source>
</reference>
<evidence type="ECO:0000313" key="1">
    <source>
        <dbReference type="EMBL" id="AYV82822.1"/>
    </source>
</evidence>
<proteinExistence type="predicted"/>
<name>A0A3G5A712_9VIRU</name>
<accession>A0A3G5A712</accession>
<sequence length="55" mass="6187">MPCGETICYKWANTFVSIVGMEAVLKSPFCKKKDVSDIVLAVRYTQAHKFFGTIN</sequence>